<proteinExistence type="predicted"/>
<keyword evidence="2" id="KW-0812">Transmembrane</keyword>
<reference evidence="4" key="1">
    <citation type="journal article" date="2019" name="Int. J. Syst. Evol. Microbiol.">
        <title>The Global Catalogue of Microorganisms (GCM) 10K type strain sequencing project: providing services to taxonomists for standard genome sequencing and annotation.</title>
        <authorList>
            <consortium name="The Broad Institute Genomics Platform"/>
            <consortium name="The Broad Institute Genome Sequencing Center for Infectious Disease"/>
            <person name="Wu L."/>
            <person name="Ma J."/>
        </authorList>
    </citation>
    <scope>NUCLEOTIDE SEQUENCE [LARGE SCALE GENOMIC DNA]</scope>
    <source>
        <strain evidence="4">JCM 13008</strain>
    </source>
</reference>
<keyword evidence="2" id="KW-1133">Transmembrane helix</keyword>
<evidence type="ECO:0000256" key="2">
    <source>
        <dbReference type="SAM" id="Phobius"/>
    </source>
</evidence>
<protein>
    <recommendedName>
        <fullName evidence="5">DUF4232 domain-containing protein</fullName>
    </recommendedName>
</protein>
<keyword evidence="4" id="KW-1185">Reference proteome</keyword>
<evidence type="ECO:0000313" key="3">
    <source>
        <dbReference type="EMBL" id="GAA1099114.1"/>
    </source>
</evidence>
<evidence type="ECO:0008006" key="5">
    <source>
        <dbReference type="Google" id="ProtNLM"/>
    </source>
</evidence>
<dbReference type="Proteomes" id="UP001501581">
    <property type="component" value="Unassembled WGS sequence"/>
</dbReference>
<gene>
    <name evidence="3" type="ORF">GCM10009668_15900</name>
</gene>
<dbReference type="RefSeq" id="WP_343993119.1">
    <property type="nucleotide sequence ID" value="NZ_BAAALG010000006.1"/>
</dbReference>
<feature type="compositionally biased region" description="Low complexity" evidence="1">
    <location>
        <begin position="243"/>
        <end position="253"/>
    </location>
</feature>
<comment type="caution">
    <text evidence="3">The sequence shown here is derived from an EMBL/GenBank/DDBJ whole genome shotgun (WGS) entry which is preliminary data.</text>
</comment>
<evidence type="ECO:0000256" key="1">
    <source>
        <dbReference type="SAM" id="MobiDB-lite"/>
    </source>
</evidence>
<feature type="compositionally biased region" description="Polar residues" evidence="1">
    <location>
        <begin position="71"/>
        <end position="80"/>
    </location>
</feature>
<sequence length="253" mass="26995">MSGVTRPSGPLPARVYWVRRALVLGTAFVLVFALARLLGGGSDGSSEATPQAEQAAAKPTSEVETAPKAETTPSAGQSGQAGKKTKKAKRSWPVADGDCLPEEVRVSPEIRSAAAGADRIRIPLTLTTDREACIFDFSASTVVLKITSGNDKIWSSQHCPTVLGERRVVVRSIRPVRLNVDWNGKRSNEECDPRTAGWAFKGGYHAIAAPLGGEPVDQYFELTQAESKVITKVREPKRKAKAKAGAEASVDAD</sequence>
<evidence type="ECO:0000313" key="4">
    <source>
        <dbReference type="Proteomes" id="UP001501581"/>
    </source>
</evidence>
<feature type="region of interest" description="Disordered" evidence="1">
    <location>
        <begin position="42"/>
        <end position="94"/>
    </location>
</feature>
<dbReference type="EMBL" id="BAAALG010000006">
    <property type="protein sequence ID" value="GAA1099114.1"/>
    <property type="molecule type" value="Genomic_DNA"/>
</dbReference>
<name>A0ABP4EEV9_9ACTN</name>
<keyword evidence="2" id="KW-0472">Membrane</keyword>
<feature type="region of interest" description="Disordered" evidence="1">
    <location>
        <begin position="234"/>
        <end position="253"/>
    </location>
</feature>
<feature type="transmembrane region" description="Helical" evidence="2">
    <location>
        <begin position="21"/>
        <end position="39"/>
    </location>
</feature>
<accession>A0ABP4EEV9</accession>
<organism evidence="3 4">
    <name type="scientific">Nocardioides dubius</name>
    <dbReference type="NCBI Taxonomy" id="317019"/>
    <lineage>
        <taxon>Bacteria</taxon>
        <taxon>Bacillati</taxon>
        <taxon>Actinomycetota</taxon>
        <taxon>Actinomycetes</taxon>
        <taxon>Propionibacteriales</taxon>
        <taxon>Nocardioidaceae</taxon>
        <taxon>Nocardioides</taxon>
    </lineage>
</organism>